<keyword evidence="2" id="KW-0472">Membrane</keyword>
<feature type="chain" id="PRO_5041387880" evidence="3">
    <location>
        <begin position="19"/>
        <end position="523"/>
    </location>
</feature>
<name>A0AA36A294_LACSI</name>
<dbReference type="PANTHER" id="PTHR35490:SF3">
    <property type="entry name" value="(WILD MALAYSIAN BANANA) HYPOTHETICAL PROTEIN"/>
    <property type="match status" value="1"/>
</dbReference>
<feature type="compositionally biased region" description="Acidic residues" evidence="1">
    <location>
        <begin position="268"/>
        <end position="278"/>
    </location>
</feature>
<dbReference type="EMBL" id="OX465085">
    <property type="protein sequence ID" value="CAI9303276.1"/>
    <property type="molecule type" value="Genomic_DNA"/>
</dbReference>
<dbReference type="PANTHER" id="PTHR35490">
    <property type="entry name" value="BACTERIOPHAGE N4 ADSORPTION B PROTEIN"/>
    <property type="match status" value="1"/>
</dbReference>
<feature type="region of interest" description="Disordered" evidence="1">
    <location>
        <begin position="128"/>
        <end position="151"/>
    </location>
</feature>
<keyword evidence="2" id="KW-1133">Transmembrane helix</keyword>
<proteinExistence type="predicted"/>
<protein>
    <submittedName>
        <fullName evidence="4">Uncharacterized protein</fullName>
    </submittedName>
</protein>
<organism evidence="4 5">
    <name type="scientific">Lactuca saligna</name>
    <name type="common">Willowleaf lettuce</name>
    <dbReference type="NCBI Taxonomy" id="75948"/>
    <lineage>
        <taxon>Eukaryota</taxon>
        <taxon>Viridiplantae</taxon>
        <taxon>Streptophyta</taxon>
        <taxon>Embryophyta</taxon>
        <taxon>Tracheophyta</taxon>
        <taxon>Spermatophyta</taxon>
        <taxon>Magnoliopsida</taxon>
        <taxon>eudicotyledons</taxon>
        <taxon>Gunneridae</taxon>
        <taxon>Pentapetalae</taxon>
        <taxon>asterids</taxon>
        <taxon>campanulids</taxon>
        <taxon>Asterales</taxon>
        <taxon>Asteraceae</taxon>
        <taxon>Cichorioideae</taxon>
        <taxon>Cichorieae</taxon>
        <taxon>Lactucinae</taxon>
        <taxon>Lactuca</taxon>
    </lineage>
</organism>
<feature type="compositionally biased region" description="Polar residues" evidence="1">
    <location>
        <begin position="131"/>
        <end position="151"/>
    </location>
</feature>
<evidence type="ECO:0000313" key="4">
    <source>
        <dbReference type="EMBL" id="CAI9303276.1"/>
    </source>
</evidence>
<evidence type="ECO:0000256" key="1">
    <source>
        <dbReference type="SAM" id="MobiDB-lite"/>
    </source>
</evidence>
<dbReference type="AlphaFoldDB" id="A0AA36A294"/>
<evidence type="ECO:0000256" key="2">
    <source>
        <dbReference type="SAM" id="Phobius"/>
    </source>
</evidence>
<keyword evidence="3" id="KW-0732">Signal</keyword>
<feature type="signal peptide" evidence="3">
    <location>
        <begin position="1"/>
        <end position="18"/>
    </location>
</feature>
<feature type="region of interest" description="Disordered" evidence="1">
    <location>
        <begin position="211"/>
        <end position="283"/>
    </location>
</feature>
<dbReference type="Proteomes" id="UP001177003">
    <property type="component" value="Chromosome 9"/>
</dbReference>
<evidence type="ECO:0000313" key="5">
    <source>
        <dbReference type="Proteomes" id="UP001177003"/>
    </source>
</evidence>
<feature type="region of interest" description="Disordered" evidence="1">
    <location>
        <begin position="76"/>
        <end position="113"/>
    </location>
</feature>
<keyword evidence="2" id="KW-0812">Transmembrane</keyword>
<reference evidence="4" key="1">
    <citation type="submission" date="2023-04" db="EMBL/GenBank/DDBJ databases">
        <authorList>
            <person name="Vijverberg K."/>
            <person name="Xiong W."/>
            <person name="Schranz E."/>
        </authorList>
    </citation>
    <scope>NUCLEOTIDE SEQUENCE</scope>
</reference>
<evidence type="ECO:0000256" key="3">
    <source>
        <dbReference type="SAM" id="SignalP"/>
    </source>
</evidence>
<feature type="transmembrane region" description="Helical" evidence="2">
    <location>
        <begin position="485"/>
        <end position="506"/>
    </location>
</feature>
<accession>A0AA36A294</accession>
<keyword evidence="5" id="KW-1185">Reference proteome</keyword>
<gene>
    <name evidence="4" type="ORF">LSALG_LOCUS41721</name>
</gene>
<sequence length="523" mass="57690">MLVMIVLMSAISWTNICGGLGDCNTMVLRIAISSGLGDCNTTKLRIVFSGGLGYCNIMVLGSVLYGDLGLLSRSQSRNQELPKTRSPAPSDFSFTQRERKGGREKGKKKESRIMPTFTTIALENLLEHRNPSTNSSTLKSQQPSTNKPNYLQNHVEQNDEAKEEEKLKARKRLNHIYISPALYTTPEPTPILDYSSSGSVSSSPYVFNRKGRGGGNSANRRVDGFEVQGSGAQSVGNEAETLPDGEDELVESSLIGGGGENGNRGEVEGEGAEDDDDFVDPRCESFSVASSSDLNDSGRLGLENMSVISNQIGEFYDAIEDFSSDGSIMSLASCSRNLESELHTTRITLIDEIEKRKIAEHELATMHTQWQKISKILLSQTVFKFLETPSSEGVSMQFDINEMKQFSQEVVYARFVSEAMAKAEAQAEAELAAEVVIGSKDKEISRLKDRLQYYEAMIHEMSQKNLESMEVARRQREKKKGYRKWLWSCIGMSIVIGASVIAYSYAPPTTTTTNTTESESGHD</sequence>
<feature type="compositionally biased region" description="Acidic residues" evidence="1">
    <location>
        <begin position="241"/>
        <end position="250"/>
    </location>
</feature>